<comment type="cofactor">
    <cofactor evidence="8">
        <name>Zn(2+)</name>
        <dbReference type="ChEBI" id="CHEBI:29105"/>
    </cofactor>
    <text evidence="8">Binds 1 zinc ion per subunit.</text>
</comment>
<evidence type="ECO:0000256" key="8">
    <source>
        <dbReference type="HAMAP-Rule" id="MF_00168"/>
    </source>
</evidence>
<dbReference type="SUPFAM" id="SSF51713">
    <property type="entry name" value="tRNA-guanine transglycosylase"/>
    <property type="match status" value="1"/>
</dbReference>
<feature type="binding site" evidence="8">
    <location>
        <position position="300"/>
    </location>
    <ligand>
        <name>Zn(2+)</name>
        <dbReference type="ChEBI" id="CHEBI:29105"/>
    </ligand>
</feature>
<gene>
    <name evidence="8" type="primary">tgt</name>
    <name evidence="10" type="ORF">A9Q75_12315</name>
</gene>
<feature type="binding site" evidence="8">
    <location>
        <position position="302"/>
    </location>
    <ligand>
        <name>Zn(2+)</name>
        <dbReference type="ChEBI" id="CHEBI:29105"/>
    </ligand>
</feature>
<feature type="binding site" evidence="8">
    <location>
        <position position="212"/>
    </location>
    <ligand>
        <name>substrate</name>
    </ligand>
</feature>
<dbReference type="InterPro" id="IPR002616">
    <property type="entry name" value="tRNA_ribo_trans-like"/>
</dbReference>
<evidence type="ECO:0000313" key="11">
    <source>
        <dbReference type="Proteomes" id="UP000243053"/>
    </source>
</evidence>
<dbReference type="HAMAP" id="MF_00168">
    <property type="entry name" value="Q_tRNA_Tgt"/>
    <property type="match status" value="1"/>
</dbReference>
<dbReference type="NCBIfam" id="TIGR00430">
    <property type="entry name" value="Q_tRNA_tgt"/>
    <property type="match status" value="1"/>
</dbReference>
<dbReference type="InterPro" id="IPR050076">
    <property type="entry name" value="ArchSynthase1/Queuine_TRR"/>
</dbReference>
<comment type="similarity">
    <text evidence="8">Belongs to the queuine tRNA-ribosyltransferase family.</text>
</comment>
<feature type="domain" description="tRNA-guanine(15) transglycosylase-like" evidence="9">
    <location>
        <begin position="11"/>
        <end position="361"/>
    </location>
</feature>
<evidence type="ECO:0000256" key="5">
    <source>
        <dbReference type="ARBA" id="ARBA00022723"/>
    </source>
</evidence>
<dbReference type="InterPro" id="IPR004803">
    <property type="entry name" value="TGT"/>
</dbReference>
<name>A0A1Y5E990_COLPS</name>
<evidence type="ECO:0000256" key="4">
    <source>
        <dbReference type="ARBA" id="ARBA00022694"/>
    </source>
</evidence>
<feature type="binding site" evidence="8">
    <location>
        <position position="185"/>
    </location>
    <ligand>
        <name>substrate</name>
    </ligand>
</feature>
<feature type="binding site" evidence="8">
    <location>
        <position position="305"/>
    </location>
    <ligand>
        <name>Zn(2+)</name>
        <dbReference type="ChEBI" id="CHEBI:29105"/>
    </ligand>
</feature>
<dbReference type="Proteomes" id="UP000243053">
    <property type="component" value="Unassembled WGS sequence"/>
</dbReference>
<dbReference type="UniPathway" id="UPA00392"/>
<evidence type="ECO:0000256" key="3">
    <source>
        <dbReference type="ARBA" id="ARBA00022679"/>
    </source>
</evidence>
<dbReference type="GO" id="GO:0008616">
    <property type="term" value="P:tRNA queuosine(34) biosynthetic process"/>
    <property type="evidence" value="ECO:0007669"/>
    <property type="project" value="UniProtKB-UniRule"/>
</dbReference>
<keyword evidence="5 8" id="KW-0479">Metal-binding</keyword>
<accession>A0A1Y5E990</accession>
<dbReference type="Pfam" id="PF01702">
    <property type="entry name" value="TGT"/>
    <property type="match status" value="1"/>
</dbReference>
<dbReference type="PANTHER" id="PTHR46499:SF1">
    <property type="entry name" value="QUEUINE TRNA-RIBOSYLTRANSFERASE"/>
    <property type="match status" value="1"/>
</dbReference>
<feature type="binding site" evidence="8">
    <location>
        <begin position="89"/>
        <end position="93"/>
    </location>
    <ligand>
        <name>substrate</name>
    </ligand>
</feature>
<feature type="binding site" evidence="8">
    <location>
        <position position="331"/>
    </location>
    <ligand>
        <name>Zn(2+)</name>
        <dbReference type="ChEBI" id="CHEBI:29105"/>
    </ligand>
</feature>
<dbReference type="GO" id="GO:0008479">
    <property type="term" value="F:tRNA-guanosine(34) queuine transglycosylase activity"/>
    <property type="evidence" value="ECO:0007669"/>
    <property type="project" value="UniProtKB-UniRule"/>
</dbReference>
<keyword evidence="3 8" id="KW-0808">Transferase</keyword>
<dbReference type="AlphaFoldDB" id="A0A1Y5E990"/>
<keyword evidence="6 8" id="KW-0671">Queuosine biosynthesis</keyword>
<feature type="active site" description="Nucleophile" evidence="8">
    <location>
        <position position="262"/>
    </location>
</feature>
<sequence length="377" mass="41923">MKYDLINTDGKARRGRLTFDRGVVETPAFMPVGTYGTVKGMKAEEVEATGAHIILGNTFHLMLRPGTDIIEQHGGLHDFMNWNGPILTDSGGFQVFSLGKMSKITEEGVRFSSPVNGEKIMLTPERSMEVQRSLNSDIVMIFDECTPYPASHKESKDSMELSLRWAQRSKDAHGDSPNALFGIVQGGMYEDLREVSVAGLKAIEFDGYAIGGLSVGEPKEDMVRILDHTAPLIPKNKPRYLMGVGKPEDLVEGVRRGIDMFDCVMPTRNARNGHLFVNTGVIKIRNASHKTDIAPLDDTCDCYTCKNYSRAYLHHLDKCKEILGSQLNTLHNLHFYQKVMQGLRDAIEQGKLDAFVEEFYALRGLPVPPLAEGSMQV</sequence>
<comment type="subunit">
    <text evidence="8">Homodimer. Within each dimer, one monomer is responsible for RNA recognition and catalysis, while the other monomer binds to the replacement base PreQ1.</text>
</comment>
<evidence type="ECO:0000256" key="1">
    <source>
        <dbReference type="ARBA" id="ARBA00004691"/>
    </source>
</evidence>
<keyword evidence="2 8" id="KW-0328">Glycosyltransferase</keyword>
<dbReference type="InterPro" id="IPR036511">
    <property type="entry name" value="TGT-like_sf"/>
</dbReference>
<dbReference type="GO" id="GO:0046872">
    <property type="term" value="F:metal ion binding"/>
    <property type="evidence" value="ECO:0007669"/>
    <property type="project" value="UniProtKB-KW"/>
</dbReference>
<evidence type="ECO:0000256" key="6">
    <source>
        <dbReference type="ARBA" id="ARBA00022785"/>
    </source>
</evidence>
<dbReference type="FunFam" id="3.20.20.105:FF:000001">
    <property type="entry name" value="Queuine tRNA-ribosyltransferase"/>
    <property type="match status" value="1"/>
</dbReference>
<proteinExistence type="inferred from homology"/>
<dbReference type="NCBIfam" id="TIGR00449">
    <property type="entry name" value="tgt_general"/>
    <property type="match status" value="1"/>
</dbReference>
<feature type="region of interest" description="RNA binding" evidence="8">
    <location>
        <begin position="243"/>
        <end position="249"/>
    </location>
</feature>
<evidence type="ECO:0000313" key="10">
    <source>
        <dbReference type="EMBL" id="OUR79312.1"/>
    </source>
</evidence>
<evidence type="ECO:0000256" key="7">
    <source>
        <dbReference type="ARBA" id="ARBA00050112"/>
    </source>
</evidence>
<dbReference type="Gene3D" id="3.20.20.105">
    <property type="entry name" value="Queuine tRNA-ribosyltransferase-like"/>
    <property type="match status" value="1"/>
</dbReference>
<keyword evidence="4 8" id="KW-0819">tRNA processing</keyword>
<dbReference type="GO" id="GO:0005829">
    <property type="term" value="C:cytosol"/>
    <property type="evidence" value="ECO:0007669"/>
    <property type="project" value="TreeGrafter"/>
</dbReference>
<dbReference type="EC" id="2.4.2.29" evidence="8"/>
<comment type="function">
    <text evidence="8">Catalyzes the base-exchange of a guanine (G) residue with the queuine precursor 7-aminomethyl-7-deazaguanine (PreQ1) at position 34 (anticodon wobble position) in tRNAs with GU(N) anticodons (tRNA-Asp, -Asn, -His and -Tyr). Catalysis occurs through a double-displacement mechanism. The nucleophile active site attacks the C1' of nucleotide 34 to detach the guanine base from the RNA, forming a covalent enzyme-RNA intermediate. The proton acceptor active site deprotonates the incoming PreQ1, allowing a nucleophilic attack on the C1' of the ribose to form the product. After dissociation, two additional enzymatic reactions on the tRNA convert PreQ1 to queuine (Q), resulting in the hypermodified nucleoside queuosine (7-(((4,5-cis-dihydroxy-2-cyclopenten-1-yl)amino)methyl)-7-deazaguanosine).</text>
</comment>
<feature type="region of interest" description="RNA binding; important for wobble base 34 recognition" evidence="8">
    <location>
        <begin position="267"/>
        <end position="271"/>
    </location>
</feature>
<reference evidence="11" key="1">
    <citation type="journal article" date="2017" name="Proc. Natl. Acad. Sci. U.S.A.">
        <title>Simulation of Deepwater Horizon oil plume reveals substrate specialization within a complex community of hydrocarbon degraders.</title>
        <authorList>
            <person name="Hu P."/>
            <person name="Dubinsky E.A."/>
            <person name="Probst A.J."/>
            <person name="Wang J."/>
            <person name="Sieber C.M.K."/>
            <person name="Tom L.M."/>
            <person name="Gardinali P."/>
            <person name="Banfield J.F."/>
            <person name="Atlas R.M."/>
            <person name="Andersen G.L."/>
        </authorList>
    </citation>
    <scope>NUCLEOTIDE SEQUENCE [LARGE SCALE GENOMIC DNA]</scope>
</reference>
<feature type="binding site" evidence="8">
    <location>
        <position position="143"/>
    </location>
    <ligand>
        <name>substrate</name>
    </ligand>
</feature>
<feature type="active site" description="Proton acceptor" evidence="8">
    <location>
        <position position="89"/>
    </location>
</feature>
<evidence type="ECO:0000256" key="2">
    <source>
        <dbReference type="ARBA" id="ARBA00022676"/>
    </source>
</evidence>
<keyword evidence="8" id="KW-0862">Zinc</keyword>
<dbReference type="EMBL" id="MAAF01000073">
    <property type="protein sequence ID" value="OUR79312.1"/>
    <property type="molecule type" value="Genomic_DNA"/>
</dbReference>
<dbReference type="PANTHER" id="PTHR46499">
    <property type="entry name" value="QUEUINE TRNA-RIBOSYLTRANSFERASE"/>
    <property type="match status" value="1"/>
</dbReference>
<evidence type="ECO:0000259" key="9">
    <source>
        <dbReference type="Pfam" id="PF01702"/>
    </source>
</evidence>
<comment type="catalytic activity">
    <reaction evidence="7 8">
        <text>7-aminomethyl-7-carbaguanine + guanosine(34) in tRNA = 7-aminomethyl-7-carbaguanosine(34) in tRNA + guanine</text>
        <dbReference type="Rhea" id="RHEA:24104"/>
        <dbReference type="Rhea" id="RHEA-COMP:10341"/>
        <dbReference type="Rhea" id="RHEA-COMP:10342"/>
        <dbReference type="ChEBI" id="CHEBI:16235"/>
        <dbReference type="ChEBI" id="CHEBI:58703"/>
        <dbReference type="ChEBI" id="CHEBI:74269"/>
        <dbReference type="ChEBI" id="CHEBI:82833"/>
        <dbReference type="EC" id="2.4.2.29"/>
    </reaction>
</comment>
<comment type="pathway">
    <text evidence="1 8">tRNA modification; tRNA-queuosine biosynthesis.</text>
</comment>
<protein>
    <recommendedName>
        <fullName evidence="8">Queuine tRNA-ribosyltransferase</fullName>
        <ecNumber evidence="8">2.4.2.29</ecNumber>
    </recommendedName>
    <alternativeName>
        <fullName evidence="8">Guanine insertion enzyme</fullName>
    </alternativeName>
    <alternativeName>
        <fullName evidence="8">tRNA-guanine transglycosylase</fullName>
    </alternativeName>
</protein>
<organism evidence="10 11">
    <name type="scientific">Colwellia psychrerythraea</name>
    <name type="common">Vibrio psychroerythus</name>
    <dbReference type="NCBI Taxonomy" id="28229"/>
    <lineage>
        <taxon>Bacteria</taxon>
        <taxon>Pseudomonadati</taxon>
        <taxon>Pseudomonadota</taxon>
        <taxon>Gammaproteobacteria</taxon>
        <taxon>Alteromonadales</taxon>
        <taxon>Colwelliaceae</taxon>
        <taxon>Colwellia</taxon>
    </lineage>
</organism>
<comment type="caution">
    <text evidence="10">The sequence shown here is derived from an EMBL/GenBank/DDBJ whole genome shotgun (WGS) entry which is preliminary data.</text>
</comment>